<reference evidence="1" key="1">
    <citation type="submission" date="2020-04" db="EMBL/GenBank/DDBJ databases">
        <authorList>
            <person name="Chiriac C."/>
            <person name="Salcher M."/>
            <person name="Ghai R."/>
            <person name="Kavagutti S V."/>
        </authorList>
    </citation>
    <scope>NUCLEOTIDE SEQUENCE</scope>
</reference>
<evidence type="ECO:0000313" key="1">
    <source>
        <dbReference type="EMBL" id="CAB4152711.1"/>
    </source>
</evidence>
<proteinExistence type="predicted"/>
<accession>A0A6J5N3X5</accession>
<name>A0A6J5N3X5_9CAUD</name>
<gene>
    <name evidence="1" type="ORF">UFOVP602_20</name>
</gene>
<organism evidence="1">
    <name type="scientific">uncultured Caudovirales phage</name>
    <dbReference type="NCBI Taxonomy" id="2100421"/>
    <lineage>
        <taxon>Viruses</taxon>
        <taxon>Duplodnaviria</taxon>
        <taxon>Heunggongvirae</taxon>
        <taxon>Uroviricota</taxon>
        <taxon>Caudoviricetes</taxon>
        <taxon>Peduoviridae</taxon>
        <taxon>Maltschvirus</taxon>
        <taxon>Maltschvirus maltsch</taxon>
    </lineage>
</organism>
<sequence>MSKQVYIIAAKNEAFGTEGASTYVGTERGARRTANKIARAAGHGWSAIVHHWAEDRTPAV</sequence>
<protein>
    <submittedName>
        <fullName evidence="1">Uncharacterized protein</fullName>
    </submittedName>
</protein>
<dbReference type="EMBL" id="LR796591">
    <property type="protein sequence ID" value="CAB4152711.1"/>
    <property type="molecule type" value="Genomic_DNA"/>
</dbReference>